<dbReference type="RefSeq" id="XP_009222496.1">
    <property type="nucleotide sequence ID" value="XM_009224232.1"/>
</dbReference>
<dbReference type="Proteomes" id="UP000006039">
    <property type="component" value="Unassembled WGS sequence"/>
</dbReference>
<dbReference type="GeneID" id="20346873"/>
<reference evidence="4" key="1">
    <citation type="submission" date="2010-07" db="EMBL/GenBank/DDBJ databases">
        <title>The genome sequence of Gaeumannomyces graminis var. tritici strain R3-111a-1.</title>
        <authorList>
            <consortium name="The Broad Institute Genome Sequencing Platform"/>
            <person name="Ma L.-J."/>
            <person name="Dead R."/>
            <person name="Young S."/>
            <person name="Zeng Q."/>
            <person name="Koehrsen M."/>
            <person name="Alvarado L."/>
            <person name="Berlin A."/>
            <person name="Chapman S.B."/>
            <person name="Chen Z."/>
            <person name="Freedman E."/>
            <person name="Gellesch M."/>
            <person name="Goldberg J."/>
            <person name="Griggs A."/>
            <person name="Gujja S."/>
            <person name="Heilman E.R."/>
            <person name="Heiman D."/>
            <person name="Hepburn T."/>
            <person name="Howarth C."/>
            <person name="Jen D."/>
            <person name="Larson L."/>
            <person name="Mehta T."/>
            <person name="Neiman D."/>
            <person name="Pearson M."/>
            <person name="Roberts A."/>
            <person name="Saif S."/>
            <person name="Shea T."/>
            <person name="Shenoy N."/>
            <person name="Sisk P."/>
            <person name="Stolte C."/>
            <person name="Sykes S."/>
            <person name="Walk T."/>
            <person name="White J."/>
            <person name="Yandava C."/>
            <person name="Haas B."/>
            <person name="Nusbaum C."/>
            <person name="Birren B."/>
        </authorList>
    </citation>
    <scope>NUCLEOTIDE SEQUENCE [LARGE SCALE GENOMIC DNA]</scope>
    <source>
        <strain evidence="4">R3-111a-1</strain>
    </source>
</reference>
<protein>
    <submittedName>
        <fullName evidence="2 3">Uncharacterized protein</fullName>
    </submittedName>
</protein>
<dbReference type="EMBL" id="GL385397">
    <property type="protein sequence ID" value="EJT76496.1"/>
    <property type="molecule type" value="Genomic_DNA"/>
</dbReference>
<proteinExistence type="predicted"/>
<evidence type="ECO:0000313" key="3">
    <source>
        <dbReference type="EnsemblFungi" id="EJT76496"/>
    </source>
</evidence>
<feature type="region of interest" description="Disordered" evidence="1">
    <location>
        <begin position="58"/>
        <end position="77"/>
    </location>
</feature>
<reference evidence="3" key="4">
    <citation type="journal article" date="2015" name="G3 (Bethesda)">
        <title>Genome sequences of three phytopathogenic species of the Magnaporthaceae family of fungi.</title>
        <authorList>
            <person name="Okagaki L.H."/>
            <person name="Nunes C.C."/>
            <person name="Sailsbery J."/>
            <person name="Clay B."/>
            <person name="Brown D."/>
            <person name="John T."/>
            <person name="Oh Y."/>
            <person name="Young N."/>
            <person name="Fitzgerald M."/>
            <person name="Haas B.J."/>
            <person name="Zeng Q."/>
            <person name="Young S."/>
            <person name="Adiconis X."/>
            <person name="Fan L."/>
            <person name="Levin J.Z."/>
            <person name="Mitchell T.K."/>
            <person name="Okubara P.A."/>
            <person name="Farman M.L."/>
            <person name="Kohn L.M."/>
            <person name="Birren B."/>
            <person name="Ma L.-J."/>
            <person name="Dean R.A."/>
        </authorList>
    </citation>
    <scope>NUCLEOTIDE SEQUENCE</scope>
    <source>
        <strain evidence="3">R3-111a-1</strain>
    </source>
</reference>
<dbReference type="HOGENOM" id="CLU_1343328_0_0_1"/>
<reference evidence="2" key="3">
    <citation type="submission" date="2010-09" db="EMBL/GenBank/DDBJ databases">
        <title>Annotation of Gaeumannomyces graminis var. tritici R3-111a-1.</title>
        <authorList>
            <consortium name="The Broad Institute Genome Sequencing Platform"/>
            <person name="Ma L.-J."/>
            <person name="Dead R."/>
            <person name="Young S.K."/>
            <person name="Zeng Q."/>
            <person name="Gargeya S."/>
            <person name="Fitzgerald M."/>
            <person name="Haas B."/>
            <person name="Abouelleil A."/>
            <person name="Alvarado L."/>
            <person name="Arachchi H.M."/>
            <person name="Berlin A."/>
            <person name="Brown A."/>
            <person name="Chapman S.B."/>
            <person name="Chen Z."/>
            <person name="Dunbar C."/>
            <person name="Freedman E."/>
            <person name="Gearin G."/>
            <person name="Gellesch M."/>
            <person name="Goldberg J."/>
            <person name="Griggs A."/>
            <person name="Gujja S."/>
            <person name="Heiman D."/>
            <person name="Howarth C."/>
            <person name="Larson L."/>
            <person name="Lui A."/>
            <person name="MacDonald P.J.P."/>
            <person name="Mehta T."/>
            <person name="Montmayeur A."/>
            <person name="Murphy C."/>
            <person name="Neiman D."/>
            <person name="Pearson M."/>
            <person name="Priest M."/>
            <person name="Roberts A."/>
            <person name="Saif S."/>
            <person name="Shea T."/>
            <person name="Shenoy N."/>
            <person name="Sisk P."/>
            <person name="Stolte C."/>
            <person name="Sykes S."/>
            <person name="Yandava C."/>
            <person name="Wortman J."/>
            <person name="Nusbaum C."/>
            <person name="Birren B."/>
        </authorList>
    </citation>
    <scope>NUCLEOTIDE SEQUENCE</scope>
    <source>
        <strain evidence="2">R3-111a-1</strain>
    </source>
</reference>
<evidence type="ECO:0000313" key="2">
    <source>
        <dbReference type="EMBL" id="EJT76496.1"/>
    </source>
</evidence>
<dbReference type="VEuPathDB" id="FungiDB:GGTG_06415"/>
<reference evidence="2" key="2">
    <citation type="submission" date="2010-07" db="EMBL/GenBank/DDBJ databases">
        <authorList>
            <consortium name="The Broad Institute Genome Sequencing Platform"/>
            <consortium name="Broad Institute Genome Sequencing Center for Infectious Disease"/>
            <person name="Ma L.-J."/>
            <person name="Dead R."/>
            <person name="Young S."/>
            <person name="Zeng Q."/>
            <person name="Koehrsen M."/>
            <person name="Alvarado L."/>
            <person name="Berlin A."/>
            <person name="Chapman S.B."/>
            <person name="Chen Z."/>
            <person name="Freedman E."/>
            <person name="Gellesch M."/>
            <person name="Goldberg J."/>
            <person name="Griggs A."/>
            <person name="Gujja S."/>
            <person name="Heilman E.R."/>
            <person name="Heiman D."/>
            <person name="Hepburn T."/>
            <person name="Howarth C."/>
            <person name="Jen D."/>
            <person name="Larson L."/>
            <person name="Mehta T."/>
            <person name="Neiman D."/>
            <person name="Pearson M."/>
            <person name="Roberts A."/>
            <person name="Saif S."/>
            <person name="Shea T."/>
            <person name="Shenoy N."/>
            <person name="Sisk P."/>
            <person name="Stolte C."/>
            <person name="Sykes S."/>
            <person name="Walk T."/>
            <person name="White J."/>
            <person name="Yandava C."/>
            <person name="Haas B."/>
            <person name="Nusbaum C."/>
            <person name="Birren B."/>
        </authorList>
    </citation>
    <scope>NUCLEOTIDE SEQUENCE</scope>
    <source>
        <strain evidence="2">R3-111a-1</strain>
    </source>
</reference>
<gene>
    <name evidence="3" type="primary">20346873</name>
    <name evidence="2" type="ORF">GGTG_06415</name>
</gene>
<sequence length="204" mass="21162">MICLCPELAPLLGAVQPAQPLDEIETRQLGTSRQSLATLQSGNNATNADPVIEASLADPVNPIDPVKEPTPGPAEDPIDPVVDPVIDPVVDPVVDHVKELSPGLAEDPTDSVVSPVVDPIIDPVEDLAEDHTAGLAEDPDPIPGPAANPIDPVGPVEDTVPDLVNEPKANGDRTPHADSPTLLPAEDEGTPTNQPRLSVDTGLH</sequence>
<reference evidence="3" key="5">
    <citation type="submission" date="2018-04" db="UniProtKB">
        <authorList>
            <consortium name="EnsemblFungi"/>
        </authorList>
    </citation>
    <scope>IDENTIFICATION</scope>
    <source>
        <strain evidence="3">R3-111a-1</strain>
    </source>
</reference>
<keyword evidence="4" id="KW-1185">Reference proteome</keyword>
<organism evidence="2">
    <name type="scientific">Gaeumannomyces tritici (strain R3-111a-1)</name>
    <name type="common">Wheat and barley take-all root rot fungus</name>
    <name type="synonym">Gaeumannomyces graminis var. tritici</name>
    <dbReference type="NCBI Taxonomy" id="644352"/>
    <lineage>
        <taxon>Eukaryota</taxon>
        <taxon>Fungi</taxon>
        <taxon>Dikarya</taxon>
        <taxon>Ascomycota</taxon>
        <taxon>Pezizomycotina</taxon>
        <taxon>Sordariomycetes</taxon>
        <taxon>Sordariomycetidae</taxon>
        <taxon>Magnaporthales</taxon>
        <taxon>Magnaporthaceae</taxon>
        <taxon>Gaeumannomyces</taxon>
    </lineage>
</organism>
<evidence type="ECO:0000256" key="1">
    <source>
        <dbReference type="SAM" id="MobiDB-lite"/>
    </source>
</evidence>
<name>J3NYR3_GAET3</name>
<dbReference type="EnsemblFungi" id="EJT76496">
    <property type="protein sequence ID" value="EJT76496"/>
    <property type="gene ID" value="GGTG_06415"/>
</dbReference>
<evidence type="ECO:0000313" key="4">
    <source>
        <dbReference type="Proteomes" id="UP000006039"/>
    </source>
</evidence>
<accession>J3NYR3</accession>
<feature type="region of interest" description="Disordered" evidence="1">
    <location>
        <begin position="129"/>
        <end position="204"/>
    </location>
</feature>
<dbReference type="AlphaFoldDB" id="J3NYR3"/>